<dbReference type="SUPFAM" id="SSF46689">
    <property type="entry name" value="Homeodomain-like"/>
    <property type="match status" value="2"/>
</dbReference>
<dbReference type="PANTHER" id="PTHR43280:SF2">
    <property type="entry name" value="HTH-TYPE TRANSCRIPTIONAL REGULATOR EXSA"/>
    <property type="match status" value="1"/>
</dbReference>
<keyword evidence="6" id="KW-1185">Reference proteome</keyword>
<feature type="domain" description="HTH araC/xylS-type" evidence="4">
    <location>
        <begin position="199"/>
        <end position="297"/>
    </location>
</feature>
<organism evidence="5 6">
    <name type="scientific">Vallitalea pronyensis</name>
    <dbReference type="NCBI Taxonomy" id="1348613"/>
    <lineage>
        <taxon>Bacteria</taxon>
        <taxon>Bacillati</taxon>
        <taxon>Bacillota</taxon>
        <taxon>Clostridia</taxon>
        <taxon>Lachnospirales</taxon>
        <taxon>Vallitaleaceae</taxon>
        <taxon>Vallitalea</taxon>
    </lineage>
</organism>
<dbReference type="KEGG" id="vpy:HZI73_13735"/>
<dbReference type="Proteomes" id="UP000683246">
    <property type="component" value="Chromosome"/>
</dbReference>
<proteinExistence type="predicted"/>
<evidence type="ECO:0000256" key="1">
    <source>
        <dbReference type="ARBA" id="ARBA00023015"/>
    </source>
</evidence>
<dbReference type="AlphaFoldDB" id="A0A8J8MK32"/>
<dbReference type="Gene3D" id="1.10.10.60">
    <property type="entry name" value="Homeodomain-like"/>
    <property type="match status" value="2"/>
</dbReference>
<accession>A0A8J8MK32</accession>
<protein>
    <submittedName>
        <fullName evidence="5">Helix-turn-helix domain-containing protein</fullName>
    </submittedName>
</protein>
<dbReference type="InterPro" id="IPR018060">
    <property type="entry name" value="HTH_AraC"/>
</dbReference>
<evidence type="ECO:0000259" key="4">
    <source>
        <dbReference type="PROSITE" id="PS01124"/>
    </source>
</evidence>
<gene>
    <name evidence="5" type="ORF">HZI73_13735</name>
</gene>
<dbReference type="PANTHER" id="PTHR43280">
    <property type="entry name" value="ARAC-FAMILY TRANSCRIPTIONAL REGULATOR"/>
    <property type="match status" value="1"/>
</dbReference>
<evidence type="ECO:0000313" key="6">
    <source>
        <dbReference type="Proteomes" id="UP000683246"/>
    </source>
</evidence>
<keyword evidence="1" id="KW-0805">Transcription regulation</keyword>
<dbReference type="SMART" id="SM00342">
    <property type="entry name" value="HTH_ARAC"/>
    <property type="match status" value="1"/>
</dbReference>
<dbReference type="RefSeq" id="WP_212693962.1">
    <property type="nucleotide sequence ID" value="NZ_CP058649.1"/>
</dbReference>
<dbReference type="EMBL" id="CP058649">
    <property type="protein sequence ID" value="QUI23282.1"/>
    <property type="molecule type" value="Genomic_DNA"/>
</dbReference>
<sequence>MTQEGYAHFNPYVIVSGLLDMHTCPPKGTQYGKRVVRWYEFELMNTVDEGYMITDGDTQTIHIGDLFIRKPGMIVQGVSAYGCNYIIFDSVYDTSFVQEYEQPFYQNATDDFLNHIDKRGNHFQLLEQLPSRIKIHDLDYFKRLFNTCLDHYIRQKKDFQFYAKAILYNILYTINKEMKKSVNSLSTHYSLEHKYKGIFHAKQFMDQHFHRKIELKELAEIAGYNPDFFCRQFKKIVGKSPIDYLIQIRLFHAKKMLMTTNNPIFDVAWSCGFKNETYFYTLFKKNEHMTPGKYRAYNQHLF</sequence>
<name>A0A8J8MK32_9FIRM</name>
<evidence type="ECO:0000256" key="3">
    <source>
        <dbReference type="ARBA" id="ARBA00023163"/>
    </source>
</evidence>
<dbReference type="Pfam" id="PF12833">
    <property type="entry name" value="HTH_18"/>
    <property type="match status" value="1"/>
</dbReference>
<keyword evidence="2" id="KW-0238">DNA-binding</keyword>
<dbReference type="PROSITE" id="PS01124">
    <property type="entry name" value="HTH_ARAC_FAMILY_2"/>
    <property type="match status" value="1"/>
</dbReference>
<dbReference type="GO" id="GO:0003700">
    <property type="term" value="F:DNA-binding transcription factor activity"/>
    <property type="evidence" value="ECO:0007669"/>
    <property type="project" value="InterPro"/>
</dbReference>
<dbReference type="InterPro" id="IPR009057">
    <property type="entry name" value="Homeodomain-like_sf"/>
</dbReference>
<dbReference type="GO" id="GO:0043565">
    <property type="term" value="F:sequence-specific DNA binding"/>
    <property type="evidence" value="ECO:0007669"/>
    <property type="project" value="InterPro"/>
</dbReference>
<evidence type="ECO:0000256" key="2">
    <source>
        <dbReference type="ARBA" id="ARBA00023125"/>
    </source>
</evidence>
<reference evidence="5" key="1">
    <citation type="submission" date="2020-07" db="EMBL/GenBank/DDBJ databases">
        <title>Vallitalea pronyensis genome.</title>
        <authorList>
            <person name="Postec A."/>
        </authorList>
    </citation>
    <scope>NUCLEOTIDE SEQUENCE</scope>
    <source>
        <strain evidence="5">FatNI3</strain>
    </source>
</reference>
<evidence type="ECO:0000313" key="5">
    <source>
        <dbReference type="EMBL" id="QUI23282.1"/>
    </source>
</evidence>
<keyword evidence="3" id="KW-0804">Transcription</keyword>